<reference evidence="3 4" key="1">
    <citation type="submission" date="2023-03" db="EMBL/GenBank/DDBJ databases">
        <title>Bacillus Genome Sequencing.</title>
        <authorList>
            <person name="Dunlap C."/>
        </authorList>
    </citation>
    <scope>NUCLEOTIDE SEQUENCE [LARGE SCALE GENOMIC DNA]</scope>
    <source>
        <strain evidence="3 4">BD-533</strain>
    </source>
</reference>
<dbReference type="SUPFAM" id="SSF49785">
    <property type="entry name" value="Galactose-binding domain-like"/>
    <property type="match status" value="1"/>
</dbReference>
<feature type="domain" description="F5/8 type C" evidence="2">
    <location>
        <begin position="31"/>
        <end position="181"/>
    </location>
</feature>
<dbReference type="InterPro" id="IPR008979">
    <property type="entry name" value="Galactose-bd-like_sf"/>
</dbReference>
<organism evidence="3 4">
    <name type="scientific">Paenibacillus alba</name>
    <dbReference type="NCBI Taxonomy" id="1197127"/>
    <lineage>
        <taxon>Bacteria</taxon>
        <taxon>Bacillati</taxon>
        <taxon>Bacillota</taxon>
        <taxon>Bacilli</taxon>
        <taxon>Bacillales</taxon>
        <taxon>Paenibacillaceae</taxon>
        <taxon>Paenibacillus</taxon>
    </lineage>
</organism>
<dbReference type="RefSeq" id="WP_326074619.1">
    <property type="nucleotide sequence ID" value="NZ_JARLKY010000074.1"/>
</dbReference>
<name>A0ABU6G8T4_9BACL</name>
<dbReference type="Pfam" id="PF22633">
    <property type="entry name" value="F5_F8_type_C_2"/>
    <property type="match status" value="1"/>
</dbReference>
<dbReference type="Proteomes" id="UP001338137">
    <property type="component" value="Unassembled WGS sequence"/>
</dbReference>
<sequence>MLKKSVMPLFIVIVSALSLFSISSQVHARNETNLALNPAPETILFPSVSASYTCGCDRVWSTVNGVISYTDDPRDRWTNYGSGNEKDWLAIDFGLARTFNQVKLYVFDDGGGVQPPADYLIQYWDDSSGWMDLTNQTRTPAIPEAFLNTVNFDVVTSSKLKIVFTNNNAYVGLVELEVFLHHTEEEEQAIMQVMTQIEHLPSQAEVVLSDKPAITAARAAYEQLAANQRGFVTNLSRLLAAEEAITALEAVPPPKAIDVAILSAFGDAAGHTITIKLSSVLDITYGLQADKFMIAEDEASVSVMNAVYDETDSSHQTIKLTFSSPVLWNATAVQLSIQSGAFKTSNNEFNHAIPWRPVITFNNLDVSLDHRIGIDDIVQIIIHPSRLFDVNQDGIFTQEDISDLLEQISPSIN</sequence>
<proteinExistence type="predicted"/>
<feature type="signal peptide" evidence="1">
    <location>
        <begin position="1"/>
        <end position="28"/>
    </location>
</feature>
<dbReference type="Gene3D" id="2.60.120.260">
    <property type="entry name" value="Galactose-binding domain-like"/>
    <property type="match status" value="1"/>
</dbReference>
<keyword evidence="1" id="KW-0732">Signal</keyword>
<feature type="chain" id="PRO_5045726324" evidence="1">
    <location>
        <begin position="29"/>
        <end position="413"/>
    </location>
</feature>
<protein>
    <submittedName>
        <fullName evidence="3">Discoidin domain-containing protein</fullName>
    </submittedName>
</protein>
<comment type="caution">
    <text evidence="3">The sequence shown here is derived from an EMBL/GenBank/DDBJ whole genome shotgun (WGS) entry which is preliminary data.</text>
</comment>
<evidence type="ECO:0000313" key="3">
    <source>
        <dbReference type="EMBL" id="MEC0230603.1"/>
    </source>
</evidence>
<dbReference type="PROSITE" id="PS50022">
    <property type="entry name" value="FA58C_3"/>
    <property type="match status" value="1"/>
</dbReference>
<accession>A0ABU6G8T4</accession>
<dbReference type="EMBL" id="JARLKY010000074">
    <property type="protein sequence ID" value="MEC0230603.1"/>
    <property type="molecule type" value="Genomic_DNA"/>
</dbReference>
<evidence type="ECO:0000259" key="2">
    <source>
        <dbReference type="PROSITE" id="PS50022"/>
    </source>
</evidence>
<evidence type="ECO:0000256" key="1">
    <source>
        <dbReference type="SAM" id="SignalP"/>
    </source>
</evidence>
<evidence type="ECO:0000313" key="4">
    <source>
        <dbReference type="Proteomes" id="UP001338137"/>
    </source>
</evidence>
<dbReference type="InterPro" id="IPR000421">
    <property type="entry name" value="FA58C"/>
</dbReference>
<keyword evidence="4" id="KW-1185">Reference proteome</keyword>
<gene>
    <name evidence="3" type="ORF">P4I72_26060</name>
</gene>